<dbReference type="KEGG" id="cmic:caldi_04900"/>
<name>A0AA35CI16_9FIRM</name>
<dbReference type="InterPro" id="IPR035931">
    <property type="entry name" value="YlxR-like_sf"/>
</dbReference>
<dbReference type="AlphaFoldDB" id="A0AA35CI16"/>
<organism evidence="2 3">
    <name type="scientific">Caldinitratiruptor microaerophilus</name>
    <dbReference type="NCBI Taxonomy" id="671077"/>
    <lineage>
        <taxon>Bacteria</taxon>
        <taxon>Bacillati</taxon>
        <taxon>Bacillota</taxon>
        <taxon>Clostridia</taxon>
        <taxon>Eubacteriales</taxon>
        <taxon>Symbiobacteriaceae</taxon>
        <taxon>Caldinitratiruptor</taxon>
    </lineage>
</organism>
<sequence>MARVKKIPLRMCVGCQEMHPKKEMLRVVRTPDGQILLDPTGKKSGRGAYVCRNVTCLQQAVKARRLERALGQPVSPEVLAALEAGVVS</sequence>
<protein>
    <recommendedName>
        <fullName evidence="1">YlxR domain-containing protein</fullName>
    </recommendedName>
</protein>
<dbReference type="PANTHER" id="PTHR34215:SF1">
    <property type="entry name" value="YLXR DOMAIN-CONTAINING PROTEIN"/>
    <property type="match status" value="1"/>
</dbReference>
<dbReference type="Proteomes" id="UP001163687">
    <property type="component" value="Chromosome"/>
</dbReference>
<dbReference type="NCBIfam" id="NF047356">
    <property type="entry name" value="RNA_bind_RnpM"/>
    <property type="match status" value="1"/>
</dbReference>
<dbReference type="InterPro" id="IPR007393">
    <property type="entry name" value="YlxR_dom"/>
</dbReference>
<gene>
    <name evidence="2" type="ORF">caldi_04900</name>
</gene>
<dbReference type="RefSeq" id="WP_264843531.1">
    <property type="nucleotide sequence ID" value="NZ_AP025628.1"/>
</dbReference>
<evidence type="ECO:0000259" key="1">
    <source>
        <dbReference type="Pfam" id="PF04296"/>
    </source>
</evidence>
<dbReference type="SUPFAM" id="SSF64376">
    <property type="entry name" value="YlxR-like"/>
    <property type="match status" value="1"/>
</dbReference>
<dbReference type="CDD" id="cd00279">
    <property type="entry name" value="YlxR"/>
    <property type="match status" value="1"/>
</dbReference>
<evidence type="ECO:0000313" key="3">
    <source>
        <dbReference type="Proteomes" id="UP001163687"/>
    </source>
</evidence>
<keyword evidence="3" id="KW-1185">Reference proteome</keyword>
<accession>A0AA35CI16</accession>
<dbReference type="Pfam" id="PF04296">
    <property type="entry name" value="YlxR"/>
    <property type="match status" value="1"/>
</dbReference>
<dbReference type="EMBL" id="AP025628">
    <property type="protein sequence ID" value="BDG59400.1"/>
    <property type="molecule type" value="Genomic_DNA"/>
</dbReference>
<proteinExistence type="predicted"/>
<reference evidence="2" key="1">
    <citation type="submission" date="2022-03" db="EMBL/GenBank/DDBJ databases">
        <title>Complete genome sequence of Caldinitratiruptor microaerophilus.</title>
        <authorList>
            <person name="Mukaiyama R."/>
            <person name="Nishiyama T."/>
            <person name="Ueda K."/>
        </authorList>
    </citation>
    <scope>NUCLEOTIDE SEQUENCE</scope>
    <source>
        <strain evidence="2">JCM 16183</strain>
    </source>
</reference>
<dbReference type="PANTHER" id="PTHR34215">
    <property type="entry name" value="BLL0784 PROTEIN"/>
    <property type="match status" value="1"/>
</dbReference>
<evidence type="ECO:0000313" key="2">
    <source>
        <dbReference type="EMBL" id="BDG59400.1"/>
    </source>
</evidence>
<dbReference type="InterPro" id="IPR037465">
    <property type="entry name" value="YlxR"/>
</dbReference>
<dbReference type="Gene3D" id="3.30.1230.10">
    <property type="entry name" value="YlxR-like"/>
    <property type="match status" value="1"/>
</dbReference>
<feature type="domain" description="YlxR" evidence="1">
    <location>
        <begin position="10"/>
        <end position="83"/>
    </location>
</feature>